<dbReference type="InterPro" id="IPR036388">
    <property type="entry name" value="WH-like_DNA-bd_sf"/>
</dbReference>
<dbReference type="InterPro" id="IPR029063">
    <property type="entry name" value="SAM-dependent_MTases_sf"/>
</dbReference>
<dbReference type="GO" id="GO:0032259">
    <property type="term" value="P:methylation"/>
    <property type="evidence" value="ECO:0007669"/>
    <property type="project" value="UniProtKB-KW"/>
</dbReference>
<protein>
    <submittedName>
        <fullName evidence="6">Methyltransferase</fullName>
    </submittedName>
</protein>
<dbReference type="CDD" id="cd02440">
    <property type="entry name" value="AdoMet_MTases"/>
    <property type="match status" value="1"/>
</dbReference>
<name>A0ABU5YRT3_9MYCO</name>
<dbReference type="Pfam" id="PF08100">
    <property type="entry name" value="Dimerisation"/>
    <property type="match status" value="1"/>
</dbReference>
<reference evidence="6 7" key="1">
    <citation type="submission" date="2023-12" db="EMBL/GenBank/DDBJ databases">
        <title>Description of new species of Mycobacterium terrae complex isolated from sewage at the Sao Paulo Zoological Park Foundation in Brazil.</title>
        <authorList>
            <person name="Romagnoli C.L."/>
            <person name="Conceicao E.C."/>
            <person name="Machado E."/>
            <person name="Barreto L.B.P.F."/>
            <person name="Sharma A."/>
            <person name="Silva N.M."/>
            <person name="Marques L.E."/>
            <person name="Juliana M.A."/>
            <person name="Lourenco M.C.S."/>
            <person name="Digiampietri L.A."/>
            <person name="Suffys P.N."/>
            <person name="Viana-Niero C."/>
        </authorList>
    </citation>
    <scope>NUCLEOTIDE SEQUENCE [LARGE SCALE GENOMIC DNA]</scope>
    <source>
        <strain evidence="6 7">MYC123</strain>
    </source>
</reference>
<gene>
    <name evidence="6" type="ORF">KV112_18255</name>
</gene>
<feature type="domain" description="O-methyltransferase dimerisation" evidence="5">
    <location>
        <begin position="35"/>
        <end position="112"/>
    </location>
</feature>
<dbReference type="Gene3D" id="1.10.10.10">
    <property type="entry name" value="Winged helix-like DNA-binding domain superfamily/Winged helix DNA-binding domain"/>
    <property type="match status" value="1"/>
</dbReference>
<dbReference type="Gene3D" id="3.40.50.150">
    <property type="entry name" value="Vaccinia Virus protein VP39"/>
    <property type="match status" value="1"/>
</dbReference>
<dbReference type="PANTHER" id="PTHR43712:SF2">
    <property type="entry name" value="O-METHYLTRANSFERASE CICE"/>
    <property type="match status" value="1"/>
</dbReference>
<dbReference type="InterPro" id="IPR016461">
    <property type="entry name" value="COMT-like"/>
</dbReference>
<dbReference type="EMBL" id="JAYJJT010000024">
    <property type="protein sequence ID" value="MEB3051659.1"/>
    <property type="molecule type" value="Genomic_DNA"/>
</dbReference>
<keyword evidence="2" id="KW-0808">Transferase</keyword>
<sequence length="358" mass="38005">MPKSPPAAVLNAVNAFRGGLQRLRQATVPASVAVMELGFGGWLTQAMVTAVQLGIPDALKAGPLTAEDVARTAGSDPAATYRLMRALASQSVFRLRQDGRFALTRTGRALVSDGPGSVASMIAFIGHPRHREHWSHLQHSVRTGETAVAKLRGMPFFEYLDTDPELAQVFNDAMTGASTVAIESAVPAYDFSTSKLIVDVGGGHGALLAAVLRQAPQARGVLFDLPQVVAGAGTAVADVASRCDIQGGSFFESIPPDGDTYLLKTVIHDWDDEKSLAILRNIRSVIAPHGKVLLIEMVLPDGAPAHPGFLLDLEMLVAGSGQERTEREYAELLAKAGFELRRVVPTTGPMSIVEARAV</sequence>
<keyword evidence="3" id="KW-0949">S-adenosyl-L-methionine</keyword>
<organism evidence="6 7">
    <name type="scientific">[Mycobacterium] zoologicum</name>
    <dbReference type="NCBI Taxonomy" id="2872311"/>
    <lineage>
        <taxon>Bacteria</taxon>
        <taxon>Bacillati</taxon>
        <taxon>Actinomycetota</taxon>
        <taxon>Actinomycetes</taxon>
        <taxon>Mycobacteriales</taxon>
        <taxon>Mycobacteriaceae</taxon>
        <taxon>Mycolicibacter</taxon>
    </lineage>
</organism>
<dbReference type="RefSeq" id="WP_224860942.1">
    <property type="nucleotide sequence ID" value="NZ_JAYJJS010000023.1"/>
</dbReference>
<accession>A0ABU5YRT3</accession>
<dbReference type="InterPro" id="IPR001077">
    <property type="entry name" value="COMT_C"/>
</dbReference>
<dbReference type="Proteomes" id="UP001299046">
    <property type="component" value="Unassembled WGS sequence"/>
</dbReference>
<keyword evidence="1 6" id="KW-0489">Methyltransferase</keyword>
<dbReference type="PROSITE" id="PS51683">
    <property type="entry name" value="SAM_OMT_II"/>
    <property type="match status" value="1"/>
</dbReference>
<evidence type="ECO:0000313" key="6">
    <source>
        <dbReference type="EMBL" id="MEB3051659.1"/>
    </source>
</evidence>
<dbReference type="PANTHER" id="PTHR43712">
    <property type="entry name" value="PUTATIVE (AFU_ORTHOLOGUE AFUA_4G14580)-RELATED"/>
    <property type="match status" value="1"/>
</dbReference>
<evidence type="ECO:0000313" key="7">
    <source>
        <dbReference type="Proteomes" id="UP001299046"/>
    </source>
</evidence>
<evidence type="ECO:0000256" key="3">
    <source>
        <dbReference type="ARBA" id="ARBA00022691"/>
    </source>
</evidence>
<comment type="caution">
    <text evidence="6">The sequence shown here is derived from an EMBL/GenBank/DDBJ whole genome shotgun (WGS) entry which is preliminary data.</text>
</comment>
<evidence type="ECO:0000259" key="4">
    <source>
        <dbReference type="Pfam" id="PF00891"/>
    </source>
</evidence>
<keyword evidence="7" id="KW-1185">Reference proteome</keyword>
<dbReference type="InterPro" id="IPR012967">
    <property type="entry name" value="COMT_dimerisation"/>
</dbReference>
<feature type="domain" description="O-methyltransferase C-terminal" evidence="4">
    <location>
        <begin position="134"/>
        <end position="339"/>
    </location>
</feature>
<dbReference type="SUPFAM" id="SSF46785">
    <property type="entry name" value="Winged helix' DNA-binding domain"/>
    <property type="match status" value="1"/>
</dbReference>
<dbReference type="PIRSF" id="PIRSF005739">
    <property type="entry name" value="O-mtase"/>
    <property type="match status" value="1"/>
</dbReference>
<proteinExistence type="predicted"/>
<evidence type="ECO:0000256" key="1">
    <source>
        <dbReference type="ARBA" id="ARBA00022603"/>
    </source>
</evidence>
<dbReference type="InterPro" id="IPR036390">
    <property type="entry name" value="WH_DNA-bd_sf"/>
</dbReference>
<dbReference type="Pfam" id="PF00891">
    <property type="entry name" value="Methyltransf_2"/>
    <property type="match status" value="1"/>
</dbReference>
<evidence type="ECO:0000259" key="5">
    <source>
        <dbReference type="Pfam" id="PF08100"/>
    </source>
</evidence>
<dbReference type="GO" id="GO:0008168">
    <property type="term" value="F:methyltransferase activity"/>
    <property type="evidence" value="ECO:0007669"/>
    <property type="project" value="UniProtKB-KW"/>
</dbReference>
<dbReference type="SUPFAM" id="SSF53335">
    <property type="entry name" value="S-adenosyl-L-methionine-dependent methyltransferases"/>
    <property type="match status" value="1"/>
</dbReference>
<evidence type="ECO:0000256" key="2">
    <source>
        <dbReference type="ARBA" id="ARBA00022679"/>
    </source>
</evidence>